<evidence type="ECO:0000313" key="1">
    <source>
        <dbReference type="EMBL" id="MBC5688112.1"/>
    </source>
</evidence>
<dbReference type="EMBL" id="JACOPF010000001">
    <property type="protein sequence ID" value="MBC5688112.1"/>
    <property type="molecule type" value="Genomic_DNA"/>
</dbReference>
<comment type="caution">
    <text evidence="1">The sequence shown here is derived from an EMBL/GenBank/DDBJ whole genome shotgun (WGS) entry which is preliminary data.</text>
</comment>
<organism evidence="1 2">
    <name type="scientific">Mediterraneibacter hominis</name>
    <dbReference type="NCBI Taxonomy" id="2763054"/>
    <lineage>
        <taxon>Bacteria</taxon>
        <taxon>Bacillati</taxon>
        <taxon>Bacillota</taxon>
        <taxon>Clostridia</taxon>
        <taxon>Lachnospirales</taxon>
        <taxon>Lachnospiraceae</taxon>
        <taxon>Mediterraneibacter</taxon>
    </lineage>
</organism>
<dbReference type="AlphaFoldDB" id="A0A923RR77"/>
<dbReference type="Proteomes" id="UP000652477">
    <property type="component" value="Unassembled WGS sequence"/>
</dbReference>
<name>A0A923RR77_9FIRM</name>
<keyword evidence="2" id="KW-1185">Reference proteome</keyword>
<accession>A0A923RR77</accession>
<reference evidence="1" key="1">
    <citation type="submission" date="2020-08" db="EMBL/GenBank/DDBJ databases">
        <title>Genome public.</title>
        <authorList>
            <person name="Liu C."/>
            <person name="Sun Q."/>
        </authorList>
    </citation>
    <scope>NUCLEOTIDE SEQUENCE</scope>
    <source>
        <strain evidence="1">NSJ-55</strain>
    </source>
</reference>
<evidence type="ECO:0000313" key="2">
    <source>
        <dbReference type="Proteomes" id="UP000652477"/>
    </source>
</evidence>
<proteinExistence type="predicted"/>
<protein>
    <submittedName>
        <fullName evidence="1">Uncharacterized protein</fullName>
    </submittedName>
</protein>
<dbReference type="RefSeq" id="WP_186874746.1">
    <property type="nucleotide sequence ID" value="NZ_JACOPF010000001.1"/>
</dbReference>
<gene>
    <name evidence="1" type="ORF">H8S37_04080</name>
</gene>
<sequence length="136" mass="15635">MVDKFVLLDDVIKAIDKHTNEDGILDDDITCILESDVKPAMTFDVPGSDCNSCMKKRVCKYYDDSNIRKIIDNHNSIISIRCKEYCSDTDISDTKNYNNKRTCLTCKYGIPYPPPHTCDICTSLDNDEEYSMWEPK</sequence>